<accession>A0A5S6Q7A6</accession>
<name>A0A5S6Q7A6_TRIMR</name>
<protein>
    <submittedName>
        <fullName evidence="2">Uncharacterized protein</fullName>
    </submittedName>
</protein>
<dbReference type="WBParaSite" id="TMUE_1000003186.1">
    <property type="protein sequence ID" value="TMUE_1000003186.1"/>
    <property type="gene ID" value="WBGene00298638"/>
</dbReference>
<keyword evidence="1" id="KW-1185">Reference proteome</keyword>
<proteinExistence type="predicted"/>
<dbReference type="AlphaFoldDB" id="A0A5S6Q7A6"/>
<sequence length="391" mass="43451">MFGQIEQVALFSLNTAALSTFDLFLLFWQPMDKRARIVRNGGGVSDRPKVGAHVASRVCSVDRTVRSLSSDNLRPSIGKPIRHPLANSQRATEAFNCLRGNFGCVQILSRALNGRNATAAKEGGPRKEGRGSIAAVGKTPVSSTLRLTNRSLSHCAFLSRPIEPARLTFLADGRAHTRFGQNVEPPITVIDFQVHSVILYRRVNVDSLVAWAPRIWQPVLTEVARIGRFQHCPVGVPACRTLQGGQRALLLCASPRRRVVLVQVDNFALVRLDAVRWNLSERAMANDPPPRSQWPLNLGIFWSYFRWLSTEIATRLQTTHLRCNVVRCDGRKDWNLHFLLRYYGYSLFFGSAGGDAAWALSPTLAPREQSQRGAACPAGVFACGNWEKEQP</sequence>
<reference evidence="2" key="1">
    <citation type="submission" date="2019-12" db="UniProtKB">
        <authorList>
            <consortium name="WormBaseParasite"/>
        </authorList>
    </citation>
    <scope>IDENTIFICATION</scope>
</reference>
<evidence type="ECO:0000313" key="2">
    <source>
        <dbReference type="WBParaSite" id="TMUE_1000003186.1"/>
    </source>
</evidence>
<dbReference type="Proteomes" id="UP000046395">
    <property type="component" value="Unassembled WGS sequence"/>
</dbReference>
<evidence type="ECO:0000313" key="1">
    <source>
        <dbReference type="Proteomes" id="UP000046395"/>
    </source>
</evidence>
<organism evidence="1 2">
    <name type="scientific">Trichuris muris</name>
    <name type="common">Mouse whipworm</name>
    <dbReference type="NCBI Taxonomy" id="70415"/>
    <lineage>
        <taxon>Eukaryota</taxon>
        <taxon>Metazoa</taxon>
        <taxon>Ecdysozoa</taxon>
        <taxon>Nematoda</taxon>
        <taxon>Enoplea</taxon>
        <taxon>Dorylaimia</taxon>
        <taxon>Trichinellida</taxon>
        <taxon>Trichuridae</taxon>
        <taxon>Trichuris</taxon>
    </lineage>
</organism>